<keyword evidence="1" id="KW-0472">Membrane</keyword>
<keyword evidence="1" id="KW-1133">Transmembrane helix</keyword>
<dbReference type="AlphaFoldDB" id="A0A975GWF7"/>
<dbReference type="EMBL" id="CP062222">
    <property type="protein sequence ID" value="QTC92547.1"/>
    <property type="molecule type" value="Genomic_DNA"/>
</dbReference>
<evidence type="ECO:0000313" key="3">
    <source>
        <dbReference type="Proteomes" id="UP000663918"/>
    </source>
</evidence>
<dbReference type="Pfam" id="PF05656">
    <property type="entry name" value="DUF805"/>
    <property type="match status" value="1"/>
</dbReference>
<feature type="transmembrane region" description="Helical" evidence="1">
    <location>
        <begin position="24"/>
        <end position="47"/>
    </location>
</feature>
<accession>A0A975GWF7</accession>
<dbReference type="KEGG" id="bgoe:IFJ75_06665"/>
<dbReference type="Proteomes" id="UP000663918">
    <property type="component" value="Chromosome"/>
</dbReference>
<name>A0A975GWF7_9CAUL</name>
<gene>
    <name evidence="2" type="ORF">IFJ75_06665</name>
</gene>
<feature type="transmembrane region" description="Helical" evidence="1">
    <location>
        <begin position="91"/>
        <end position="111"/>
    </location>
</feature>
<evidence type="ECO:0000256" key="1">
    <source>
        <dbReference type="SAM" id="Phobius"/>
    </source>
</evidence>
<protein>
    <submittedName>
        <fullName evidence="2">DUF805 domain-containing protein</fullName>
    </submittedName>
</protein>
<dbReference type="RefSeq" id="WP_207931828.1">
    <property type="nucleotide sequence ID" value="NZ_CP062222.1"/>
</dbReference>
<proteinExistence type="predicted"/>
<dbReference type="GO" id="GO:0016020">
    <property type="term" value="C:membrane"/>
    <property type="evidence" value="ECO:0007669"/>
    <property type="project" value="InterPro"/>
</dbReference>
<keyword evidence="3" id="KW-1185">Reference proteome</keyword>
<feature type="transmembrane region" description="Helical" evidence="1">
    <location>
        <begin position="123"/>
        <end position="143"/>
    </location>
</feature>
<organism evidence="2 3">
    <name type="scientific">Brevundimonas goettingensis</name>
    <dbReference type="NCBI Taxonomy" id="2774190"/>
    <lineage>
        <taxon>Bacteria</taxon>
        <taxon>Pseudomonadati</taxon>
        <taxon>Pseudomonadota</taxon>
        <taxon>Alphaproteobacteria</taxon>
        <taxon>Caulobacterales</taxon>
        <taxon>Caulobacteraceae</taxon>
        <taxon>Brevundimonas</taxon>
    </lineage>
</organism>
<sequence>MPNPITHNLSRLTDFKGRDTRGQFWPWAACVVGGIILIWFVAVGSVFGCMVSQMTAYAEAHPDQATVTTADGSTSIAIEGSHPEFIPDFGVLFWILGGMVIAAVVLLAAAVARRLHDRGRSAFWGLAPLPFLTFGLVAVPAVMNEITTGVEPDMRLFLAIFLNNICYLAVLLTLIIQLSGAGQPEPNRFGPPTA</sequence>
<dbReference type="InterPro" id="IPR008523">
    <property type="entry name" value="DUF805"/>
</dbReference>
<keyword evidence="1" id="KW-0812">Transmembrane</keyword>
<evidence type="ECO:0000313" key="2">
    <source>
        <dbReference type="EMBL" id="QTC92547.1"/>
    </source>
</evidence>
<feature type="transmembrane region" description="Helical" evidence="1">
    <location>
        <begin position="155"/>
        <end position="178"/>
    </location>
</feature>
<reference evidence="2" key="1">
    <citation type="submission" date="2020-09" db="EMBL/GenBank/DDBJ databases">
        <title>Brevundimonas sp. LVF2 isolated from a puddle in Goettingen, Germany.</title>
        <authorList>
            <person name="Friedrich I."/>
            <person name="Klassen A."/>
            <person name="Hannes N."/>
            <person name="Schneider D."/>
            <person name="Hertel R."/>
            <person name="Daniel R."/>
        </authorList>
    </citation>
    <scope>NUCLEOTIDE SEQUENCE</scope>
    <source>
        <strain evidence="2">LVF2</strain>
    </source>
</reference>